<feature type="compositionally biased region" description="Polar residues" evidence="1">
    <location>
        <begin position="90"/>
        <end position="100"/>
    </location>
</feature>
<evidence type="ECO:0000313" key="2">
    <source>
        <dbReference type="EMBL" id="KAJ8048368.1"/>
    </source>
</evidence>
<gene>
    <name evidence="2" type="ORF">HOLleu_00650</name>
</gene>
<dbReference type="OrthoDB" id="5988815at2759"/>
<sequence length="162" mass="18010">MNNQPKASGLLAEFRTPKFLGVVYILRHILPVLSILSKSLQAGDIHHSALQPAIDKTLNQLKHIADTKEPIVSLQKDMDPETGRLKLITRDSNQPGQNDGNGELQDQKATDADSLKSQLRKATKNGIYLTGSVENDLARLLEKYVPALSENIVNRFKKVLKF</sequence>
<evidence type="ECO:0000256" key="1">
    <source>
        <dbReference type="SAM" id="MobiDB-lite"/>
    </source>
</evidence>
<dbReference type="Proteomes" id="UP001152320">
    <property type="component" value="Chromosome 1"/>
</dbReference>
<dbReference type="AlphaFoldDB" id="A0A9Q1CPA3"/>
<name>A0A9Q1CPA3_HOLLE</name>
<reference evidence="2" key="1">
    <citation type="submission" date="2021-10" db="EMBL/GenBank/DDBJ databases">
        <title>Tropical sea cucumber genome reveals ecological adaptation and Cuvierian tubules defense mechanism.</title>
        <authorList>
            <person name="Chen T."/>
        </authorList>
    </citation>
    <scope>NUCLEOTIDE SEQUENCE</scope>
    <source>
        <strain evidence="2">Nanhai2018</strain>
        <tissue evidence="2">Muscle</tissue>
    </source>
</reference>
<protein>
    <submittedName>
        <fullName evidence="2">Uncharacterized protein</fullName>
    </submittedName>
</protein>
<accession>A0A9Q1CPA3</accession>
<evidence type="ECO:0000313" key="3">
    <source>
        <dbReference type="Proteomes" id="UP001152320"/>
    </source>
</evidence>
<keyword evidence="3" id="KW-1185">Reference proteome</keyword>
<proteinExistence type="predicted"/>
<organism evidence="2 3">
    <name type="scientific">Holothuria leucospilota</name>
    <name type="common">Black long sea cucumber</name>
    <name type="synonym">Mertensiothuria leucospilota</name>
    <dbReference type="NCBI Taxonomy" id="206669"/>
    <lineage>
        <taxon>Eukaryota</taxon>
        <taxon>Metazoa</taxon>
        <taxon>Echinodermata</taxon>
        <taxon>Eleutherozoa</taxon>
        <taxon>Echinozoa</taxon>
        <taxon>Holothuroidea</taxon>
        <taxon>Aspidochirotacea</taxon>
        <taxon>Aspidochirotida</taxon>
        <taxon>Holothuriidae</taxon>
        <taxon>Holothuria</taxon>
    </lineage>
</organism>
<comment type="caution">
    <text evidence="2">The sequence shown here is derived from an EMBL/GenBank/DDBJ whole genome shotgun (WGS) entry which is preliminary data.</text>
</comment>
<feature type="region of interest" description="Disordered" evidence="1">
    <location>
        <begin position="89"/>
        <end position="113"/>
    </location>
</feature>
<dbReference type="EMBL" id="JAIZAY010000001">
    <property type="protein sequence ID" value="KAJ8048368.1"/>
    <property type="molecule type" value="Genomic_DNA"/>
</dbReference>